<evidence type="ECO:0000256" key="2">
    <source>
        <dbReference type="ARBA" id="ARBA00005982"/>
    </source>
</evidence>
<feature type="transmembrane region" description="Helical" evidence="11">
    <location>
        <begin position="43"/>
        <end position="63"/>
    </location>
</feature>
<protein>
    <recommendedName>
        <fullName evidence="9">Oligopeptide transporter 1</fullName>
    </recommendedName>
</protein>
<dbReference type="SUPFAM" id="SSF103473">
    <property type="entry name" value="MFS general substrate transporter"/>
    <property type="match status" value="1"/>
</dbReference>
<reference evidence="12 13" key="1">
    <citation type="submission" date="2023-03" db="EMBL/GenBank/DDBJ databases">
        <title>Genome insight into feeding habits of ladybird beetles.</title>
        <authorList>
            <person name="Li H.-S."/>
            <person name="Huang Y.-H."/>
            <person name="Pang H."/>
        </authorList>
    </citation>
    <scope>NUCLEOTIDE SEQUENCE [LARGE SCALE GENOMIC DNA]</scope>
    <source>
        <strain evidence="12">SYSU_2023b</strain>
        <tissue evidence="12">Whole body</tissue>
    </source>
</reference>
<dbReference type="PROSITE" id="PS01022">
    <property type="entry name" value="PTR2_1"/>
    <property type="match status" value="1"/>
</dbReference>
<comment type="subcellular location">
    <subcellularLocation>
        <location evidence="1 10">Membrane</location>
        <topology evidence="1 10">Multi-pass membrane protein</topology>
    </subcellularLocation>
</comment>
<feature type="transmembrane region" description="Helical" evidence="11">
    <location>
        <begin position="327"/>
        <end position="348"/>
    </location>
</feature>
<dbReference type="AlphaFoldDB" id="A0AAW1UBK8"/>
<feature type="transmembrane region" description="Helical" evidence="11">
    <location>
        <begin position="360"/>
        <end position="380"/>
    </location>
</feature>
<dbReference type="EMBL" id="JARQZJ010000044">
    <property type="protein sequence ID" value="KAK9877998.1"/>
    <property type="molecule type" value="Genomic_DNA"/>
</dbReference>
<keyword evidence="6" id="KW-0653">Protein transport</keyword>
<evidence type="ECO:0000256" key="6">
    <source>
        <dbReference type="ARBA" id="ARBA00022927"/>
    </source>
</evidence>
<dbReference type="Pfam" id="PF00854">
    <property type="entry name" value="PTR2"/>
    <property type="match status" value="2"/>
</dbReference>
<keyword evidence="5" id="KW-0571">Peptide transport</keyword>
<keyword evidence="13" id="KW-1185">Reference proteome</keyword>
<dbReference type="PROSITE" id="PS01023">
    <property type="entry name" value="PTR2_2"/>
    <property type="match status" value="1"/>
</dbReference>
<evidence type="ECO:0000256" key="11">
    <source>
        <dbReference type="SAM" id="Phobius"/>
    </source>
</evidence>
<feature type="transmembrane region" description="Helical" evidence="11">
    <location>
        <begin position="636"/>
        <end position="656"/>
    </location>
</feature>
<evidence type="ECO:0000256" key="5">
    <source>
        <dbReference type="ARBA" id="ARBA00022856"/>
    </source>
</evidence>
<evidence type="ECO:0000256" key="9">
    <source>
        <dbReference type="ARBA" id="ARBA00078114"/>
    </source>
</evidence>
<name>A0AAW1UBK8_9CUCU</name>
<dbReference type="FunFam" id="1.20.1250.20:FF:000049">
    <property type="entry name" value="Solute carrier family 15 member 2"/>
    <property type="match status" value="1"/>
</dbReference>
<sequence length="730" mass="82033">MDEGDNIIERRKSGDVENKPEEKKFKYPYSVFFIVSNEFCERFCFYGMRSILTLYLVNILFYAKSDATVIYHAFTVMVYFFPLLGAIISDSYLGKFNTIFFVSMIYAVGCIVLSISSIPDLKLPMNVISLIGLFLIAVGSGGIKPCVSAFGGDQFVLPQQEKLLVTFFSLYYAAINAGSLISTFLTPVLREDVHCFGNSSCYPLAFGVPGILMIISIVIFGLGRPLYKIRKPEGNIIVKVVKCMGHAIKSKSESDEKKDHWLDHSVKKFGRTFVDDVKATLRVLVLYTPLPIFWALYDQQGTAWTFQAVRMNGDIGFYTILPDQFQVVNPVLILAFIPLFNYIVYPLFQKVGLMRTSLEKMIWGGFLAAAAFLVSALVSLQIEATDPVLPADGFAQVRFYNPLSCNITIIDTVPCSLKEDLSGVIESMSYNEILDVKLKGLKEKELSFSYEADCMTKKTENAKFTVKNVGTTLVYFTYDGLISAEDDITKDNDSGYPFLRLLTSRSTTDVLIEIELEGDDGTKTFNNTFNGRIKMSTGKYRGKVKSTPLGKPNVLEETTDFEVNLQLGGIYTWMLEVGQKYPVLYNQKLITVTEPNSVSMLWLLPQYIIITAAEILYSITGLEFSYSQAPVTMKSVLTAAFLLTDALGNVIIVIIESSKIFDKASYDFMLYTVLMILDMLVFAYLASRYQYVDFEKNDELLKKLNDENHTIQSKDEMGSENAAFTHNPDI</sequence>
<keyword evidence="3 10" id="KW-0813">Transport</keyword>
<keyword evidence="7 11" id="KW-1133">Transmembrane helix</keyword>
<feature type="transmembrane region" description="Helical" evidence="11">
    <location>
        <begin position="600"/>
        <end position="624"/>
    </location>
</feature>
<organism evidence="12 13">
    <name type="scientific">Henosepilachna vigintioctopunctata</name>
    <dbReference type="NCBI Taxonomy" id="420089"/>
    <lineage>
        <taxon>Eukaryota</taxon>
        <taxon>Metazoa</taxon>
        <taxon>Ecdysozoa</taxon>
        <taxon>Arthropoda</taxon>
        <taxon>Hexapoda</taxon>
        <taxon>Insecta</taxon>
        <taxon>Pterygota</taxon>
        <taxon>Neoptera</taxon>
        <taxon>Endopterygota</taxon>
        <taxon>Coleoptera</taxon>
        <taxon>Polyphaga</taxon>
        <taxon>Cucujiformia</taxon>
        <taxon>Coccinelloidea</taxon>
        <taxon>Coccinellidae</taxon>
        <taxon>Epilachninae</taxon>
        <taxon>Epilachnini</taxon>
        <taxon>Henosepilachna</taxon>
    </lineage>
</organism>
<evidence type="ECO:0000256" key="1">
    <source>
        <dbReference type="ARBA" id="ARBA00004141"/>
    </source>
</evidence>
<evidence type="ECO:0000256" key="3">
    <source>
        <dbReference type="ARBA" id="ARBA00022448"/>
    </source>
</evidence>
<feature type="transmembrane region" description="Helical" evidence="11">
    <location>
        <begin position="279"/>
        <end position="297"/>
    </location>
</feature>
<dbReference type="CDD" id="cd17347">
    <property type="entry name" value="MFS_SLC15A1_2_like"/>
    <property type="match status" value="1"/>
</dbReference>
<dbReference type="PANTHER" id="PTHR11654">
    <property type="entry name" value="OLIGOPEPTIDE TRANSPORTER-RELATED"/>
    <property type="match status" value="1"/>
</dbReference>
<dbReference type="GO" id="GO:0022857">
    <property type="term" value="F:transmembrane transporter activity"/>
    <property type="evidence" value="ECO:0007669"/>
    <property type="project" value="InterPro"/>
</dbReference>
<evidence type="ECO:0000256" key="10">
    <source>
        <dbReference type="RuleBase" id="RU003755"/>
    </source>
</evidence>
<feature type="transmembrane region" description="Helical" evidence="11">
    <location>
        <begin position="124"/>
        <end position="143"/>
    </location>
</feature>
<dbReference type="InterPro" id="IPR000109">
    <property type="entry name" value="POT_fam"/>
</dbReference>
<feature type="transmembrane region" description="Helical" evidence="11">
    <location>
        <begin position="668"/>
        <end position="686"/>
    </location>
</feature>
<keyword evidence="8 11" id="KW-0472">Membrane</keyword>
<dbReference type="GO" id="GO:0006857">
    <property type="term" value="P:oligopeptide transport"/>
    <property type="evidence" value="ECO:0007669"/>
    <property type="project" value="InterPro"/>
</dbReference>
<accession>A0AAW1UBK8</accession>
<proteinExistence type="inferred from homology"/>
<dbReference type="GO" id="GO:0015031">
    <property type="term" value="P:protein transport"/>
    <property type="evidence" value="ECO:0007669"/>
    <property type="project" value="UniProtKB-KW"/>
</dbReference>
<dbReference type="GO" id="GO:0016020">
    <property type="term" value="C:membrane"/>
    <property type="evidence" value="ECO:0007669"/>
    <property type="project" value="UniProtKB-SubCell"/>
</dbReference>
<feature type="transmembrane region" description="Helical" evidence="11">
    <location>
        <begin position="69"/>
        <end position="87"/>
    </location>
</feature>
<evidence type="ECO:0000256" key="8">
    <source>
        <dbReference type="ARBA" id="ARBA00023136"/>
    </source>
</evidence>
<evidence type="ECO:0000256" key="4">
    <source>
        <dbReference type="ARBA" id="ARBA00022692"/>
    </source>
</evidence>
<keyword evidence="4 10" id="KW-0812">Transmembrane</keyword>
<dbReference type="Gene3D" id="1.20.1250.20">
    <property type="entry name" value="MFS general substrate transporter like domains"/>
    <property type="match status" value="2"/>
</dbReference>
<comment type="caution">
    <text evidence="12">The sequence shown here is derived from an EMBL/GenBank/DDBJ whole genome shotgun (WGS) entry which is preliminary data.</text>
</comment>
<feature type="transmembrane region" description="Helical" evidence="11">
    <location>
        <begin position="99"/>
        <end position="118"/>
    </location>
</feature>
<gene>
    <name evidence="12" type="ORF">WA026_020212</name>
</gene>
<comment type="similarity">
    <text evidence="2 10">Belongs to the major facilitator superfamily. Proton-dependent oligopeptide transporter (POT/PTR) (TC 2.A.17) family.</text>
</comment>
<evidence type="ECO:0000256" key="7">
    <source>
        <dbReference type="ARBA" id="ARBA00022989"/>
    </source>
</evidence>
<dbReference type="InterPro" id="IPR018456">
    <property type="entry name" value="PTR2_symporter_CS"/>
</dbReference>
<dbReference type="Proteomes" id="UP001431783">
    <property type="component" value="Unassembled WGS sequence"/>
</dbReference>
<evidence type="ECO:0000313" key="12">
    <source>
        <dbReference type="EMBL" id="KAK9877998.1"/>
    </source>
</evidence>
<evidence type="ECO:0000313" key="13">
    <source>
        <dbReference type="Proteomes" id="UP001431783"/>
    </source>
</evidence>
<dbReference type="InterPro" id="IPR036259">
    <property type="entry name" value="MFS_trans_sf"/>
</dbReference>
<feature type="transmembrane region" description="Helical" evidence="11">
    <location>
        <begin position="163"/>
        <end position="184"/>
    </location>
</feature>
<feature type="transmembrane region" description="Helical" evidence="11">
    <location>
        <begin position="204"/>
        <end position="223"/>
    </location>
</feature>